<dbReference type="GO" id="GO:0004500">
    <property type="term" value="F:dopamine beta-monooxygenase activity"/>
    <property type="evidence" value="ECO:0007669"/>
    <property type="project" value="InterPro"/>
</dbReference>
<dbReference type="GO" id="GO:0030667">
    <property type="term" value="C:secretory granule membrane"/>
    <property type="evidence" value="ECO:0007669"/>
    <property type="project" value="TreeGrafter"/>
</dbReference>
<dbReference type="EMBL" id="CAJVCH010558727">
    <property type="protein sequence ID" value="CAG7831053.1"/>
    <property type="molecule type" value="Genomic_DNA"/>
</dbReference>
<evidence type="ECO:0000313" key="3">
    <source>
        <dbReference type="Proteomes" id="UP000708208"/>
    </source>
</evidence>
<comment type="caution">
    <text evidence="2">The sequence shown here is derived from an EMBL/GenBank/DDBJ whole genome shotgun (WGS) entry which is preliminary data.</text>
</comment>
<gene>
    <name evidence="2" type="ORF">AFUS01_LOCUS40814</name>
</gene>
<dbReference type="Pfam" id="PF03351">
    <property type="entry name" value="DOMON"/>
    <property type="match status" value="1"/>
</dbReference>
<dbReference type="GO" id="GO:0005507">
    <property type="term" value="F:copper ion binding"/>
    <property type="evidence" value="ECO:0007669"/>
    <property type="project" value="TreeGrafter"/>
</dbReference>
<dbReference type="GO" id="GO:0042420">
    <property type="term" value="P:dopamine catabolic process"/>
    <property type="evidence" value="ECO:0007669"/>
    <property type="project" value="TreeGrafter"/>
</dbReference>
<dbReference type="GO" id="GO:0042421">
    <property type="term" value="P:norepinephrine biosynthetic process"/>
    <property type="evidence" value="ECO:0007669"/>
    <property type="project" value="TreeGrafter"/>
</dbReference>
<organism evidence="2 3">
    <name type="scientific">Allacma fusca</name>
    <dbReference type="NCBI Taxonomy" id="39272"/>
    <lineage>
        <taxon>Eukaryota</taxon>
        <taxon>Metazoa</taxon>
        <taxon>Ecdysozoa</taxon>
        <taxon>Arthropoda</taxon>
        <taxon>Hexapoda</taxon>
        <taxon>Collembola</taxon>
        <taxon>Symphypleona</taxon>
        <taxon>Sminthuridae</taxon>
        <taxon>Allacma</taxon>
    </lineage>
</organism>
<evidence type="ECO:0000259" key="1">
    <source>
        <dbReference type="PROSITE" id="PS50836"/>
    </source>
</evidence>
<dbReference type="Proteomes" id="UP000708208">
    <property type="component" value="Unassembled WGS sequence"/>
</dbReference>
<dbReference type="PANTHER" id="PTHR10157:SF23">
    <property type="entry name" value="MOXD1 HOMOLOG 1"/>
    <property type="match status" value="1"/>
</dbReference>
<dbReference type="GO" id="GO:0006589">
    <property type="term" value="P:octopamine biosynthetic process"/>
    <property type="evidence" value="ECO:0007669"/>
    <property type="project" value="TreeGrafter"/>
</dbReference>
<feature type="domain" description="DOMON" evidence="1">
    <location>
        <begin position="1"/>
        <end position="93"/>
    </location>
</feature>
<dbReference type="PANTHER" id="PTHR10157">
    <property type="entry name" value="DOPAMINE BETA HYDROXYLASE RELATED"/>
    <property type="match status" value="1"/>
</dbReference>
<dbReference type="GO" id="GO:0005615">
    <property type="term" value="C:extracellular space"/>
    <property type="evidence" value="ECO:0007669"/>
    <property type="project" value="TreeGrafter"/>
</dbReference>
<dbReference type="SMART" id="SM00664">
    <property type="entry name" value="DoH"/>
    <property type="match status" value="1"/>
</dbReference>
<dbReference type="AlphaFoldDB" id="A0A8J2LG46"/>
<name>A0A8J2LG46_9HEXA</name>
<keyword evidence="3" id="KW-1185">Reference proteome</keyword>
<sequence length="102" mass="11366">TGYICFGISKTGEIEDADLVIGGVGEDLMPYFDDRHSTSGGTPLLDQEQNWLLLLARQGNGTTQLKFIRDFHTGDDKDIKIANENTYFVWAVGATDKIIFHQ</sequence>
<dbReference type="InterPro" id="IPR000945">
    <property type="entry name" value="DBH-like"/>
</dbReference>
<feature type="non-terminal residue" evidence="2">
    <location>
        <position position="102"/>
    </location>
</feature>
<reference evidence="2" key="1">
    <citation type="submission" date="2021-06" db="EMBL/GenBank/DDBJ databases">
        <authorList>
            <person name="Hodson N. C."/>
            <person name="Mongue J. A."/>
            <person name="Jaron S. K."/>
        </authorList>
    </citation>
    <scope>NUCLEOTIDE SEQUENCE</scope>
</reference>
<evidence type="ECO:0000313" key="2">
    <source>
        <dbReference type="EMBL" id="CAG7831053.1"/>
    </source>
</evidence>
<dbReference type="InterPro" id="IPR005018">
    <property type="entry name" value="DOMON_domain"/>
</dbReference>
<protein>
    <recommendedName>
        <fullName evidence="1">DOMON domain-containing protein</fullName>
    </recommendedName>
</protein>
<dbReference type="InterPro" id="IPR045266">
    <property type="entry name" value="DOH_DOMON"/>
</dbReference>
<feature type="non-terminal residue" evidence="2">
    <location>
        <position position="1"/>
    </location>
</feature>
<dbReference type="CDD" id="cd09631">
    <property type="entry name" value="DOMON_DOH"/>
    <property type="match status" value="1"/>
</dbReference>
<dbReference type="OrthoDB" id="19261at2759"/>
<dbReference type="PROSITE" id="PS50836">
    <property type="entry name" value="DOMON"/>
    <property type="match status" value="1"/>
</dbReference>
<proteinExistence type="predicted"/>
<accession>A0A8J2LG46</accession>